<proteinExistence type="predicted"/>
<dbReference type="EMBL" id="JBHSNC010000057">
    <property type="protein sequence ID" value="MFC5532251.1"/>
    <property type="molecule type" value="Genomic_DNA"/>
</dbReference>
<organism evidence="1 2">
    <name type="scientific">Cohnella yongneupensis</name>
    <dbReference type="NCBI Taxonomy" id="425006"/>
    <lineage>
        <taxon>Bacteria</taxon>
        <taxon>Bacillati</taxon>
        <taxon>Bacillota</taxon>
        <taxon>Bacilli</taxon>
        <taxon>Bacillales</taxon>
        <taxon>Paenibacillaceae</taxon>
        <taxon>Cohnella</taxon>
    </lineage>
</organism>
<gene>
    <name evidence="1" type="ORF">ACFPQ4_22785</name>
</gene>
<evidence type="ECO:0000313" key="2">
    <source>
        <dbReference type="Proteomes" id="UP001596108"/>
    </source>
</evidence>
<reference evidence="2" key="1">
    <citation type="journal article" date="2019" name="Int. J. Syst. Evol. Microbiol.">
        <title>The Global Catalogue of Microorganisms (GCM) 10K type strain sequencing project: providing services to taxonomists for standard genome sequencing and annotation.</title>
        <authorList>
            <consortium name="The Broad Institute Genomics Platform"/>
            <consortium name="The Broad Institute Genome Sequencing Center for Infectious Disease"/>
            <person name="Wu L."/>
            <person name="Ma J."/>
        </authorList>
    </citation>
    <scope>NUCLEOTIDE SEQUENCE [LARGE SCALE GENOMIC DNA]</scope>
    <source>
        <strain evidence="2">CGMCC 1.18578</strain>
    </source>
</reference>
<comment type="caution">
    <text evidence="1">The sequence shown here is derived from an EMBL/GenBank/DDBJ whole genome shotgun (WGS) entry which is preliminary data.</text>
</comment>
<dbReference type="RefSeq" id="WP_378114220.1">
    <property type="nucleotide sequence ID" value="NZ_JBHSNC010000057.1"/>
</dbReference>
<protein>
    <submittedName>
        <fullName evidence="1">Uncharacterized protein</fullName>
    </submittedName>
</protein>
<keyword evidence="2" id="KW-1185">Reference proteome</keyword>
<sequence length="114" mass="13342">MENDVIQRLTRFLVQSAREMCQNSDIQEKQIRVLQKELEILQAAHDESFSKIDEGFREEIFQLNGILELDEKGNRLHDRANDILSKFIYDGEPDLDSCLQAFYSELGLIHKDIE</sequence>
<dbReference type="Proteomes" id="UP001596108">
    <property type="component" value="Unassembled WGS sequence"/>
</dbReference>
<accession>A0ABW0R518</accession>
<evidence type="ECO:0000313" key="1">
    <source>
        <dbReference type="EMBL" id="MFC5532251.1"/>
    </source>
</evidence>
<name>A0ABW0R518_9BACL</name>